<dbReference type="KEGG" id="ccot:CCAX7_17190"/>
<dbReference type="InterPro" id="IPR011990">
    <property type="entry name" value="TPR-like_helical_dom_sf"/>
</dbReference>
<accession>A0A402D3V3</accession>
<proteinExistence type="predicted"/>
<evidence type="ECO:0000313" key="2">
    <source>
        <dbReference type="Proteomes" id="UP000287394"/>
    </source>
</evidence>
<organism evidence="1 2">
    <name type="scientific">Capsulimonas corticalis</name>
    <dbReference type="NCBI Taxonomy" id="2219043"/>
    <lineage>
        <taxon>Bacteria</taxon>
        <taxon>Bacillati</taxon>
        <taxon>Armatimonadota</taxon>
        <taxon>Armatimonadia</taxon>
        <taxon>Capsulimonadales</taxon>
        <taxon>Capsulimonadaceae</taxon>
        <taxon>Capsulimonas</taxon>
    </lineage>
</organism>
<keyword evidence="2" id="KW-1185">Reference proteome</keyword>
<dbReference type="SUPFAM" id="SSF48452">
    <property type="entry name" value="TPR-like"/>
    <property type="match status" value="1"/>
</dbReference>
<dbReference type="Proteomes" id="UP000287394">
    <property type="component" value="Chromosome"/>
</dbReference>
<sequence length="413" mass="45689">MEEFRRLLTWPTDKHAEADIRRRMADALEGLGAFDEADQERAAALICAVAQPASVTSLLTQASQMKAAGQYADALGAYEMALNTIYPKGSELHITIYASLAIAAYALGRLEEVLRWALEGIAADPAQRYSLSLHTMASAGYRDRGDWGRAEHHVMQKHDQALAQGRTAQAVRALGSLAGLKREQGKIDEAFEIAERAERMGCGDIRVARLVKANCYLNRGQFAEALRGFEAASASPASWKPSVERRMQAIISTAEATVYLMLDCPVDADAHLQIAAAGMGSHPKLGVWVRATCVWRDAVAGDLIGARRQLDEFEEALTQLRGDRQTLTRVTSCLGRVAMRIEDWDQSERLWQYFLATTITPVEAVTGEYFLAETLIQLDRSEESRIAYERAAAFGIDTYYARLAREKLQTLDL</sequence>
<evidence type="ECO:0000313" key="1">
    <source>
        <dbReference type="EMBL" id="BDI29668.1"/>
    </source>
</evidence>
<dbReference type="AlphaFoldDB" id="A0A402D3V3"/>
<gene>
    <name evidence="1" type="ORF">CCAX7_17190</name>
</gene>
<reference evidence="1 2" key="1">
    <citation type="journal article" date="2019" name="Int. J. Syst. Evol. Microbiol.">
        <title>Capsulimonas corticalis gen. nov., sp. nov., an aerobic capsulated bacterium, of a novel bacterial order, Capsulimonadales ord. nov., of the class Armatimonadia of the phylum Armatimonadetes.</title>
        <authorList>
            <person name="Li J."/>
            <person name="Kudo C."/>
            <person name="Tonouchi A."/>
        </authorList>
    </citation>
    <scope>NUCLEOTIDE SEQUENCE [LARGE SCALE GENOMIC DNA]</scope>
    <source>
        <strain evidence="1 2">AX-7</strain>
    </source>
</reference>
<name>A0A402D3V3_9BACT</name>
<dbReference type="Gene3D" id="1.25.40.10">
    <property type="entry name" value="Tetratricopeptide repeat domain"/>
    <property type="match status" value="1"/>
</dbReference>
<dbReference type="EMBL" id="AP025739">
    <property type="protein sequence ID" value="BDI29668.1"/>
    <property type="molecule type" value="Genomic_DNA"/>
</dbReference>
<protein>
    <submittedName>
        <fullName evidence="1">Uncharacterized protein</fullName>
    </submittedName>
</protein>